<dbReference type="AlphaFoldDB" id="A0A1X0QK14"/>
<comment type="caution">
    <text evidence="1">The sequence shown here is derived from an EMBL/GenBank/DDBJ whole genome shotgun (WGS) entry which is preliminary data.</text>
</comment>
<evidence type="ECO:0000313" key="1">
    <source>
        <dbReference type="EMBL" id="ORE00112.1"/>
    </source>
</evidence>
<reference evidence="1 2" key="1">
    <citation type="journal article" date="2017" name="Environ. Microbiol.">
        <title>Decay of the glycolytic pathway and adaptation to intranuclear parasitism within Enterocytozoonidae microsporidia.</title>
        <authorList>
            <person name="Wiredu Boakye D."/>
            <person name="Jaroenlak P."/>
            <person name="Prachumwat A."/>
            <person name="Williams T.A."/>
            <person name="Bateman K.S."/>
            <person name="Itsathitphaisarn O."/>
            <person name="Sritunyalucksana K."/>
            <person name="Paszkiewicz K.H."/>
            <person name="Moore K.A."/>
            <person name="Stentiford G.D."/>
            <person name="Williams B.A."/>
        </authorList>
    </citation>
    <scope>NUCLEOTIDE SEQUENCE [LARGE SCALE GENOMIC DNA]</scope>
    <source>
        <strain evidence="2">canceri</strain>
    </source>
</reference>
<dbReference type="EMBL" id="LTAI01000063">
    <property type="protein sequence ID" value="ORE00112.1"/>
    <property type="molecule type" value="Genomic_DNA"/>
</dbReference>
<name>A0A1X0QK14_9MICR</name>
<protein>
    <submittedName>
        <fullName evidence="1">Uncharacterized protein</fullName>
    </submittedName>
</protein>
<dbReference type="VEuPathDB" id="MicrosporidiaDB:HERIO_146"/>
<organism evidence="1 2">
    <name type="scientific">Hepatospora eriocheir</name>
    <dbReference type="NCBI Taxonomy" id="1081669"/>
    <lineage>
        <taxon>Eukaryota</taxon>
        <taxon>Fungi</taxon>
        <taxon>Fungi incertae sedis</taxon>
        <taxon>Microsporidia</taxon>
        <taxon>Hepatosporidae</taxon>
        <taxon>Hepatospora</taxon>
    </lineage>
</organism>
<sequence length="217" mass="25112">MFLTIITNISCCFFFRFYESDNSEVADEANVLPKKNLKIPTKTFEEISESSSDLDPTLICDNFSYSDNTLLLEIPSNHKTTISNKFNIKLEPSDVKIKFDNSQFNAKISCNDILIVWDEIIEDSENVKKKNGSIKEEFFYNEYGKKPRNFLIEGKINYFFDSKTSKYSKITRMMHSTLCIENKKIESDLIIDAELDVQYKNDSCTIEGEINLNFASK</sequence>
<dbReference type="VEuPathDB" id="MicrosporidiaDB:A0H76_2246"/>
<evidence type="ECO:0000313" key="2">
    <source>
        <dbReference type="Proteomes" id="UP000192501"/>
    </source>
</evidence>
<accession>A0A1X0QK14</accession>
<gene>
    <name evidence="1" type="ORF">A0H76_2246</name>
</gene>
<dbReference type="Proteomes" id="UP000192501">
    <property type="component" value="Unassembled WGS sequence"/>
</dbReference>
<proteinExistence type="predicted"/>